<feature type="transmembrane region" description="Helical" evidence="8">
    <location>
        <begin position="146"/>
        <end position="167"/>
    </location>
</feature>
<comment type="subcellular location">
    <subcellularLocation>
        <location evidence="1">Cell membrane</location>
        <topology evidence="1">Multi-pass membrane protein</topology>
    </subcellularLocation>
</comment>
<comment type="caution">
    <text evidence="10">The sequence shown here is derived from an EMBL/GenBank/DDBJ whole genome shotgun (WGS) entry which is preliminary data.</text>
</comment>
<keyword evidence="11" id="KW-1185">Reference proteome</keyword>
<feature type="transmembrane region" description="Helical" evidence="8">
    <location>
        <begin position="235"/>
        <end position="258"/>
    </location>
</feature>
<gene>
    <name evidence="10" type="ORF">M2283_004175</name>
</gene>
<feature type="transmembrane region" description="Helical" evidence="8">
    <location>
        <begin position="83"/>
        <end position="101"/>
    </location>
</feature>
<evidence type="ECO:0000256" key="8">
    <source>
        <dbReference type="SAM" id="Phobius"/>
    </source>
</evidence>
<evidence type="ECO:0000256" key="2">
    <source>
        <dbReference type="ARBA" id="ARBA00022448"/>
    </source>
</evidence>
<feature type="transmembrane region" description="Helical" evidence="8">
    <location>
        <begin position="174"/>
        <end position="197"/>
    </location>
</feature>
<evidence type="ECO:0000256" key="6">
    <source>
        <dbReference type="ARBA" id="ARBA00023251"/>
    </source>
</evidence>
<name>A0ABT6LKL7_9ACTN</name>
<dbReference type="RefSeq" id="WP_280877806.1">
    <property type="nucleotide sequence ID" value="NZ_JARXVH010000006.1"/>
</dbReference>
<keyword evidence="6" id="KW-0046">Antibiotic resistance</keyword>
<dbReference type="PROSITE" id="PS50850">
    <property type="entry name" value="MFS"/>
    <property type="match status" value="1"/>
</dbReference>
<dbReference type="CDD" id="cd17321">
    <property type="entry name" value="MFS_MMR_MDR_like"/>
    <property type="match status" value="1"/>
</dbReference>
<feature type="domain" description="Major facilitator superfamily (MFS) profile" evidence="9">
    <location>
        <begin position="47"/>
        <end position="532"/>
    </location>
</feature>
<feature type="transmembrane region" description="Helical" evidence="8">
    <location>
        <begin position="509"/>
        <end position="529"/>
    </location>
</feature>
<feature type="transmembrane region" description="Helical" evidence="8">
    <location>
        <begin position="203"/>
        <end position="223"/>
    </location>
</feature>
<keyword evidence="2" id="KW-0813">Transport</keyword>
<dbReference type="InterPro" id="IPR011701">
    <property type="entry name" value="MFS"/>
</dbReference>
<evidence type="ECO:0000256" key="7">
    <source>
        <dbReference type="SAM" id="MobiDB-lite"/>
    </source>
</evidence>
<evidence type="ECO:0000256" key="4">
    <source>
        <dbReference type="ARBA" id="ARBA00022989"/>
    </source>
</evidence>
<evidence type="ECO:0000313" key="11">
    <source>
        <dbReference type="Proteomes" id="UP001160499"/>
    </source>
</evidence>
<evidence type="ECO:0000256" key="3">
    <source>
        <dbReference type="ARBA" id="ARBA00022692"/>
    </source>
</evidence>
<dbReference type="PANTHER" id="PTHR42718">
    <property type="entry name" value="MAJOR FACILITATOR SUPERFAMILY MULTIDRUG TRANSPORTER MFSC"/>
    <property type="match status" value="1"/>
</dbReference>
<feature type="region of interest" description="Disordered" evidence="7">
    <location>
        <begin position="1"/>
        <end position="35"/>
    </location>
</feature>
<dbReference type="Proteomes" id="UP001160499">
    <property type="component" value="Unassembled WGS sequence"/>
</dbReference>
<feature type="transmembrane region" description="Helical" evidence="8">
    <location>
        <begin position="338"/>
        <end position="355"/>
    </location>
</feature>
<evidence type="ECO:0000256" key="5">
    <source>
        <dbReference type="ARBA" id="ARBA00023136"/>
    </source>
</evidence>
<accession>A0ABT6LKL7</accession>
<feature type="transmembrane region" description="Helical" evidence="8">
    <location>
        <begin position="301"/>
        <end position="326"/>
    </location>
</feature>
<dbReference type="InterPro" id="IPR036259">
    <property type="entry name" value="MFS_trans_sf"/>
</dbReference>
<dbReference type="Gene3D" id="1.20.1250.20">
    <property type="entry name" value="MFS general substrate transporter like domains"/>
    <property type="match status" value="1"/>
</dbReference>
<proteinExistence type="predicted"/>
<dbReference type="SUPFAM" id="SSF103473">
    <property type="entry name" value="MFS general substrate transporter"/>
    <property type="match status" value="1"/>
</dbReference>
<dbReference type="Pfam" id="PF07690">
    <property type="entry name" value="MFS_1"/>
    <property type="match status" value="1"/>
</dbReference>
<dbReference type="InterPro" id="IPR020846">
    <property type="entry name" value="MFS_dom"/>
</dbReference>
<keyword evidence="3 8" id="KW-0812">Transmembrane</keyword>
<dbReference type="PANTHER" id="PTHR42718:SF9">
    <property type="entry name" value="MAJOR FACILITATOR SUPERFAMILY MULTIDRUG TRANSPORTER MFSC"/>
    <property type="match status" value="1"/>
</dbReference>
<dbReference type="Gene3D" id="1.20.1720.10">
    <property type="entry name" value="Multidrug resistance protein D"/>
    <property type="match status" value="1"/>
</dbReference>
<evidence type="ECO:0000313" key="10">
    <source>
        <dbReference type="EMBL" id="MDH6216857.1"/>
    </source>
</evidence>
<organism evidence="10 11">
    <name type="scientific">Streptomyces pseudovenezuelae</name>
    <dbReference type="NCBI Taxonomy" id="67350"/>
    <lineage>
        <taxon>Bacteria</taxon>
        <taxon>Bacillati</taxon>
        <taxon>Actinomycetota</taxon>
        <taxon>Actinomycetes</taxon>
        <taxon>Kitasatosporales</taxon>
        <taxon>Streptomycetaceae</taxon>
        <taxon>Streptomyces</taxon>
        <taxon>Streptomyces aurantiacus group</taxon>
    </lineage>
</organism>
<feature type="transmembrane region" description="Helical" evidence="8">
    <location>
        <begin position="391"/>
        <end position="417"/>
    </location>
</feature>
<keyword evidence="5 8" id="KW-0472">Membrane</keyword>
<reference evidence="10 11" key="1">
    <citation type="submission" date="2023-04" db="EMBL/GenBank/DDBJ databases">
        <title>Forest soil microbial communities from Buena Vista Peninsula, Colon Province, Panama.</title>
        <authorList>
            <person name="Bouskill N."/>
        </authorList>
    </citation>
    <scope>NUCLEOTIDE SEQUENCE [LARGE SCALE GENOMIC DNA]</scope>
    <source>
        <strain evidence="10 11">GGS1</strain>
    </source>
</reference>
<feature type="compositionally biased region" description="Low complexity" evidence="7">
    <location>
        <begin position="23"/>
        <end position="32"/>
    </location>
</feature>
<protein>
    <submittedName>
        <fullName evidence="10">MFS family permease</fullName>
    </submittedName>
</protein>
<dbReference type="EMBL" id="JARXVH010000006">
    <property type="protein sequence ID" value="MDH6216857.1"/>
    <property type="molecule type" value="Genomic_DNA"/>
</dbReference>
<feature type="transmembrane region" description="Helical" evidence="8">
    <location>
        <begin position="438"/>
        <end position="459"/>
    </location>
</feature>
<feature type="transmembrane region" description="Helical" evidence="8">
    <location>
        <begin position="264"/>
        <end position="280"/>
    </location>
</feature>
<keyword evidence="4 8" id="KW-1133">Transmembrane helix</keyword>
<evidence type="ECO:0000259" key="9">
    <source>
        <dbReference type="PROSITE" id="PS50850"/>
    </source>
</evidence>
<evidence type="ECO:0000256" key="1">
    <source>
        <dbReference type="ARBA" id="ARBA00004651"/>
    </source>
</evidence>
<feature type="transmembrane region" description="Helical" evidence="8">
    <location>
        <begin position="46"/>
        <end position="71"/>
    </location>
</feature>
<sequence>MNTVSAESDGTESGADGPSTGEAATATPASAPAAPPPAPVIPHARLVLLAACLGLFMSFIEVTAAISTLRALQVDMEVAPADLSWVSSTYTLVVAACVLSGGALGERLGRRRVFLAGVVLIAAGSLVVASAQGYPQVLIGRGISGLGGALVLPTSLALITTTFFVDLPRMLRYISIWVSVSGVGLAVGPLLGGVLLQSFDWRAVYLVNTPLAVLTVLVTLRAVTDSRVPDRPLDLPGQFWAVLGLSTLVYGIAVGGRAGYDDPVVVTVLAVAAVALTALVRTERRRAVPMLDVRMMANSRYTAALCVAAAALFVFVGVVFLEVLFLQRVRGFGPLGTGIRLLPAMLAFVAATASAQRLAGRIHAGRLLAAGSLLTTVAALVLLRQEPDGSYAVTALGLVLAGLGSGLVVAPSTAAAFEVVEGPQMGAASSAVTAFRQVGSVLATAVLGAVLAVRFLGVLPQRLAEHRLPGPVIDQVVTVARDGGSASGRSTPQITDAVAEAFTAGVHSALWVVAGVAFGAAVLASVLLARRAPQQR</sequence>
<feature type="transmembrane region" description="Helical" evidence="8">
    <location>
        <begin position="113"/>
        <end position="134"/>
    </location>
</feature>
<feature type="transmembrane region" description="Helical" evidence="8">
    <location>
        <begin position="367"/>
        <end position="385"/>
    </location>
</feature>